<organism evidence="1 2">
    <name type="scientific">Tahibacter soli</name>
    <dbReference type="NCBI Taxonomy" id="2983605"/>
    <lineage>
        <taxon>Bacteria</taxon>
        <taxon>Pseudomonadati</taxon>
        <taxon>Pseudomonadota</taxon>
        <taxon>Gammaproteobacteria</taxon>
        <taxon>Lysobacterales</taxon>
        <taxon>Rhodanobacteraceae</taxon>
        <taxon>Tahibacter</taxon>
    </lineage>
</organism>
<accession>A0A9X3YHH3</accession>
<dbReference type="NCBIfam" id="NF033807">
    <property type="entry name" value="CopL_fam"/>
    <property type="match status" value="1"/>
</dbReference>
<gene>
    <name evidence="1" type="ORF">OD750_001325</name>
</gene>
<name>A0A9X3YHH3_9GAMM</name>
<evidence type="ECO:0000313" key="2">
    <source>
        <dbReference type="Proteomes" id="UP001139971"/>
    </source>
</evidence>
<dbReference type="EMBL" id="JAOVZO020000001">
    <property type="protein sequence ID" value="MDC8011180.1"/>
    <property type="molecule type" value="Genomic_DNA"/>
</dbReference>
<protein>
    <submittedName>
        <fullName evidence="1">CopL family metal-binding regulatory protein</fullName>
    </submittedName>
</protein>
<reference evidence="1" key="1">
    <citation type="submission" date="2023-02" db="EMBL/GenBank/DDBJ databases">
        <title>Tahibacter soli sp. nov. isolated from soil.</title>
        <authorList>
            <person name="Baek J.H."/>
            <person name="Lee J.K."/>
            <person name="Choi D.G."/>
            <person name="Jeon C.O."/>
        </authorList>
    </citation>
    <scope>NUCLEOTIDE SEQUENCE</scope>
    <source>
        <strain evidence="1">BL</strain>
    </source>
</reference>
<sequence length="125" mass="12774">MPSLDFLLRCLLLVTLCLDGRVLSWPSNANAGEPANATVTALAQAPAASRGDDCAESGKGGRGGAHDDCDCAKGTCGCICFLSVAALPAVAPSLLPHALLAEPLVWSAPHVPSSTRTPLFRPPIV</sequence>
<keyword evidence="2" id="KW-1185">Reference proteome</keyword>
<comment type="caution">
    <text evidence="1">The sequence shown here is derived from an EMBL/GenBank/DDBJ whole genome shotgun (WGS) entry which is preliminary data.</text>
</comment>
<evidence type="ECO:0000313" key="1">
    <source>
        <dbReference type="EMBL" id="MDC8011180.1"/>
    </source>
</evidence>
<proteinExistence type="predicted"/>
<dbReference type="RefSeq" id="WP_263543053.1">
    <property type="nucleotide sequence ID" value="NZ_JAOVZO020000001.1"/>
</dbReference>
<dbReference type="Proteomes" id="UP001139971">
    <property type="component" value="Unassembled WGS sequence"/>
</dbReference>
<dbReference type="InterPro" id="IPR048034">
    <property type="entry name" value="CopL-like"/>
</dbReference>
<dbReference type="AlphaFoldDB" id="A0A9X3YHH3"/>